<proteinExistence type="predicted"/>
<evidence type="ECO:0000313" key="2">
    <source>
        <dbReference type="Proteomes" id="UP000092731"/>
    </source>
</evidence>
<feature type="non-terminal residue" evidence="1">
    <location>
        <position position="1"/>
    </location>
</feature>
<dbReference type="Proteomes" id="UP000092731">
    <property type="component" value="Unassembled WGS sequence"/>
</dbReference>
<dbReference type="AlphaFoldDB" id="A0A170T2S1"/>
<protein>
    <submittedName>
        <fullName evidence="1">Ribonuclease E</fullName>
    </submittedName>
</protein>
<dbReference type="EMBL" id="BDDM01000240">
    <property type="protein sequence ID" value="GAT78547.1"/>
    <property type="molecule type" value="Genomic_DNA"/>
</dbReference>
<organism evidence="1 2">
    <name type="scientific">Ehrlichia ruminantium</name>
    <name type="common">heartwater rickettsia</name>
    <name type="synonym">Cowdria ruminantium</name>
    <dbReference type="NCBI Taxonomy" id="779"/>
    <lineage>
        <taxon>Bacteria</taxon>
        <taxon>Pseudomonadati</taxon>
        <taxon>Pseudomonadota</taxon>
        <taxon>Alphaproteobacteria</taxon>
        <taxon>Rickettsiales</taxon>
        <taxon>Anaplasmataceae</taxon>
        <taxon>Ehrlichia</taxon>
    </lineage>
</organism>
<evidence type="ECO:0000313" key="1">
    <source>
        <dbReference type="EMBL" id="GAT78547.1"/>
    </source>
</evidence>
<accession>A0A170T2S1</accession>
<sequence length="75" mass="8653">FSVSIKLTVSQNLSNVSDFSISIENDNIVNQSEDLVNVFTVDYKTSKSEELKEEVQKSTSSVWIKRWLNRIFSHI</sequence>
<comment type="caution">
    <text evidence="1">The sequence shown here is derived from an EMBL/GenBank/DDBJ whole genome shotgun (WGS) entry which is preliminary data.</text>
</comment>
<reference evidence="2" key="1">
    <citation type="submission" date="2016-05" db="EMBL/GenBank/DDBJ databases">
        <title>Draft genome sequences of four strains of Ehrlichia ruminantium, a tick-borne pathogen of ruminants, isolated from Zimbabwe, The Gambia and Ghana.</title>
        <authorList>
            <person name="Nakao R."/>
            <person name="Jongejan F."/>
            <person name="Sugimoto C."/>
        </authorList>
    </citation>
    <scope>NUCLEOTIDE SEQUENCE [LARGE SCALE GENOMIC DNA]</scope>
    <source>
        <strain evidence="2">Pokoase 417</strain>
    </source>
</reference>
<gene>
    <name evidence="1" type="primary">rne</name>
    <name evidence="1" type="ORF">EHRUM3_07730</name>
</gene>
<name>A0A170T2S1_EHRRU</name>